<sequence length="190" mass="21179">MSSYALNSKINNLPYEIAKSVNYIPTYANVTKEMLDRLLANDFDLLLQHMRDISLTSDCILEKAFIDKGFEHPNDIMTTFSWKYKTTREYQKILSQCASSADTCESQTKGLSNSITKINTSAGAAALKAIGMVEQASDSITEVRSIAKGLISSLHYVEDAIGKILEYKPQFEKYNSYRVAVCAVYGGLLM</sequence>
<evidence type="ECO:0000313" key="2">
    <source>
        <dbReference type="WBParaSite" id="TMUE_0000001233.1"/>
    </source>
</evidence>
<reference evidence="2" key="1">
    <citation type="submission" date="2019-12" db="UniProtKB">
        <authorList>
            <consortium name="WormBaseParasite"/>
        </authorList>
    </citation>
    <scope>IDENTIFICATION</scope>
</reference>
<accession>A0A5S6Q1Y3</accession>
<organism evidence="1 2">
    <name type="scientific">Trichuris muris</name>
    <name type="common">Mouse whipworm</name>
    <dbReference type="NCBI Taxonomy" id="70415"/>
    <lineage>
        <taxon>Eukaryota</taxon>
        <taxon>Metazoa</taxon>
        <taxon>Ecdysozoa</taxon>
        <taxon>Nematoda</taxon>
        <taxon>Enoplea</taxon>
        <taxon>Dorylaimia</taxon>
        <taxon>Trichinellida</taxon>
        <taxon>Trichuridae</taxon>
        <taxon>Trichuris</taxon>
    </lineage>
</organism>
<name>A0A5S6Q1Y3_TRIMR</name>
<dbReference type="AlphaFoldDB" id="A0A5S6Q1Y3"/>
<proteinExistence type="predicted"/>
<dbReference type="Proteomes" id="UP000046395">
    <property type="component" value="Unassembled WGS sequence"/>
</dbReference>
<protein>
    <submittedName>
        <fullName evidence="2">Uncharacterized protein</fullName>
    </submittedName>
</protein>
<keyword evidence="1" id="KW-1185">Reference proteome</keyword>
<evidence type="ECO:0000313" key="1">
    <source>
        <dbReference type="Proteomes" id="UP000046395"/>
    </source>
</evidence>
<dbReference type="WBParaSite" id="TMUE_0000001233.1">
    <property type="protein sequence ID" value="TMUE_0000001233.1"/>
    <property type="gene ID" value="WBGene00297140"/>
</dbReference>